<dbReference type="Proteomes" id="UP000029482">
    <property type="component" value="Chromosome"/>
</dbReference>
<dbReference type="SUPFAM" id="SSF56601">
    <property type="entry name" value="beta-lactamase/transpeptidase-like"/>
    <property type="match status" value="1"/>
</dbReference>
<accession>A0A089XLL7</accession>
<dbReference type="PANTHER" id="PTHR46825">
    <property type="entry name" value="D-ALANYL-D-ALANINE-CARBOXYPEPTIDASE/ENDOPEPTIDASE AMPH"/>
    <property type="match status" value="1"/>
</dbReference>
<dbReference type="Gene3D" id="3.40.710.10">
    <property type="entry name" value="DD-peptidase/beta-lactamase superfamily"/>
    <property type="match status" value="1"/>
</dbReference>
<dbReference type="Pfam" id="PF00144">
    <property type="entry name" value="Beta-lactamase"/>
    <property type="match status" value="1"/>
</dbReference>
<feature type="domain" description="Beta-lactamase-related" evidence="2">
    <location>
        <begin position="94"/>
        <end position="420"/>
    </location>
</feature>
<reference evidence="5" key="1">
    <citation type="journal article" date="2015" name="J. Biotechnol.">
        <title>Complete genome sequence of the actinobacterium Streptomyces glaucescens GLA.O (DSM 40922) consisting of a linear chromosome and one linear plasmid.</title>
        <authorList>
            <person name="Ortseifen V."/>
            <person name="Winkler A."/>
            <person name="Albersmeier A."/>
            <person name="Wendler S."/>
            <person name="Puhler A."/>
            <person name="Kalinowski J."/>
            <person name="Ruckert C."/>
        </authorList>
    </citation>
    <scope>NUCLEOTIDE SEQUENCE [LARGE SCALE GENOMIC DNA]</scope>
    <source>
        <strain evidence="5">DSM 40922 / GLA O</strain>
    </source>
</reference>
<dbReference type="HOGENOM" id="CLU_020027_14_3_11"/>
<dbReference type="KEGG" id="sgu:SGLAU_30955"/>
<gene>
    <name evidence="4" type="ORF">SGLAU_30955</name>
</gene>
<protein>
    <recommendedName>
        <fullName evidence="6">Beta-lactamase</fullName>
    </recommendedName>
</protein>
<dbReference type="AlphaFoldDB" id="A0A089XLL7"/>
<dbReference type="InterPro" id="IPR050491">
    <property type="entry name" value="AmpC-like"/>
</dbReference>
<name>A0A089XLL7_STRGA</name>
<dbReference type="InterPro" id="IPR001466">
    <property type="entry name" value="Beta-lactam-related"/>
</dbReference>
<dbReference type="PANTHER" id="PTHR46825:SF15">
    <property type="entry name" value="BETA-LACTAMASE-RELATED DOMAIN-CONTAINING PROTEIN"/>
    <property type="match status" value="1"/>
</dbReference>
<evidence type="ECO:0000313" key="4">
    <source>
        <dbReference type="EMBL" id="AIS02125.1"/>
    </source>
</evidence>
<proteinExistence type="predicted"/>
<keyword evidence="5" id="KW-1185">Reference proteome</keyword>
<evidence type="ECO:0000313" key="5">
    <source>
        <dbReference type="Proteomes" id="UP000029482"/>
    </source>
</evidence>
<evidence type="ECO:0000256" key="1">
    <source>
        <dbReference type="SAM" id="MobiDB-lite"/>
    </source>
</evidence>
<dbReference type="InterPro" id="IPR012338">
    <property type="entry name" value="Beta-lactam/transpept-like"/>
</dbReference>
<evidence type="ECO:0008006" key="6">
    <source>
        <dbReference type="Google" id="ProtNLM"/>
    </source>
</evidence>
<dbReference type="eggNOG" id="COG1680">
    <property type="taxonomic scope" value="Bacteria"/>
</dbReference>
<dbReference type="Pfam" id="PF11954">
    <property type="entry name" value="DUF3471"/>
    <property type="match status" value="1"/>
</dbReference>
<evidence type="ECO:0000259" key="2">
    <source>
        <dbReference type="Pfam" id="PF00144"/>
    </source>
</evidence>
<feature type="domain" description="Peptidase S12 Pab87-related C-terminal" evidence="3">
    <location>
        <begin position="465"/>
        <end position="542"/>
    </location>
</feature>
<feature type="region of interest" description="Disordered" evidence="1">
    <location>
        <begin position="296"/>
        <end position="315"/>
    </location>
</feature>
<organism evidence="4 5">
    <name type="scientific">Streptomyces glaucescens</name>
    <dbReference type="NCBI Taxonomy" id="1907"/>
    <lineage>
        <taxon>Bacteria</taxon>
        <taxon>Bacillati</taxon>
        <taxon>Actinomycetota</taxon>
        <taxon>Actinomycetes</taxon>
        <taxon>Kitasatosporales</taxon>
        <taxon>Streptomycetaceae</taxon>
        <taxon>Streptomyces</taxon>
    </lineage>
</organism>
<sequence>MAGIELAPRGPTAGREGGRVRAGDRTVTNRGSAAPRDRRRRTSFNGEVSPLAWIAAAGLTALLGVTAPGPSPPPPQPPPQLDDAEVRRAVDRLDGVVEAAMRRTGAPGVAVAVVHDGKVLHLKGYGVRMAGERAPVDADTVFQLASVSKPIASTVVAGAVGVEGWSEPVAPNVPDFRLKDPWVTSHVTVADLFSHRSGLPDHAGDLLEDLGYDRAYILSHLRHEPLAPFRASYAYTNFGLTAAAQAVADEKGVPWEKLAADTLYKPAGMDSTSSRFEDYEKAANRARGHVRSADGTWQPEFLRNPDAQSPAGGVSSTARDMAAWLRLQLADGKLDGKQIIDAEALERTHRPESVTGPPQAPAGRTAFYGLGWNVSYDDEGRLRLSHTGAFAQGAHTNVTMLPGERLGIVVLTNTSPAGVADAVALDFFDIAQTGEVSRDWIPLVDALYQQEADADRSKTDYAHPPSGAAPAKAAGTYAGTYANDYYGRARVVAGDDGALTLELGPKPQTYRLTHYDGDTFSFRTAGENAVGPTGVTFTPDGKSFTVEYLDTEGLGTFTRAGATPR</sequence>
<evidence type="ECO:0000259" key="3">
    <source>
        <dbReference type="Pfam" id="PF11954"/>
    </source>
</evidence>
<dbReference type="STRING" id="1907.SGLAU_30955"/>
<dbReference type="EMBL" id="CP009438">
    <property type="protein sequence ID" value="AIS02125.1"/>
    <property type="molecule type" value="Genomic_DNA"/>
</dbReference>
<dbReference type="InterPro" id="IPR021860">
    <property type="entry name" value="Peptidase_S12_Pab87-rel_C"/>
</dbReference>
<dbReference type="Gene3D" id="2.40.128.600">
    <property type="match status" value="1"/>
</dbReference>
<feature type="region of interest" description="Disordered" evidence="1">
    <location>
        <begin position="1"/>
        <end position="44"/>
    </location>
</feature>